<evidence type="ECO:0000313" key="1">
    <source>
        <dbReference type="EMBL" id="KAG7597316.1"/>
    </source>
</evidence>
<dbReference type="EMBL" id="JAEFBJ010000006">
    <property type="protein sequence ID" value="KAG7597316.1"/>
    <property type="molecule type" value="Genomic_DNA"/>
</dbReference>
<dbReference type="Proteomes" id="UP000694251">
    <property type="component" value="Chromosome 6"/>
</dbReference>
<organism evidence="1 2">
    <name type="scientific">Arabidopsis suecica</name>
    <name type="common">Swedish thale-cress</name>
    <name type="synonym">Cardaminopsis suecica</name>
    <dbReference type="NCBI Taxonomy" id="45249"/>
    <lineage>
        <taxon>Eukaryota</taxon>
        <taxon>Viridiplantae</taxon>
        <taxon>Streptophyta</taxon>
        <taxon>Embryophyta</taxon>
        <taxon>Tracheophyta</taxon>
        <taxon>Spermatophyta</taxon>
        <taxon>Magnoliopsida</taxon>
        <taxon>eudicotyledons</taxon>
        <taxon>Gunneridae</taxon>
        <taxon>Pentapetalae</taxon>
        <taxon>rosids</taxon>
        <taxon>malvids</taxon>
        <taxon>Brassicales</taxon>
        <taxon>Brassicaceae</taxon>
        <taxon>Camelineae</taxon>
        <taxon>Arabidopsis</taxon>
    </lineage>
</organism>
<sequence>MPRPYFCLFCYSFMPIHIGGETDLRFLFHCYLSISVLRRHSCETFFVESYDGGFGLISGSESHGRCCCTWVRQSWRRNSCRDGYDWLVSSCLFLDCWHCLLVGCFSAYYGSEAEGFGLINDSSSLALYFLDKFQVNFVYKMFFFTLKKHKTALELRLKKDLDCFFFFTSSYVWLCLFKRLQWFVPGDAFGDDSCIRISYATSLDVLQAAVEKIRKALQPLRATVSV</sequence>
<proteinExistence type="predicted"/>
<evidence type="ECO:0000313" key="2">
    <source>
        <dbReference type="Proteomes" id="UP000694251"/>
    </source>
</evidence>
<gene>
    <name evidence="1" type="ORF">ISN44_As06g016980</name>
</gene>
<dbReference type="AlphaFoldDB" id="A0A8T2CG90"/>
<accession>A0A8T2CG90</accession>
<keyword evidence="2" id="KW-1185">Reference proteome</keyword>
<dbReference type="OrthoDB" id="2414662at2759"/>
<dbReference type="GO" id="GO:0016740">
    <property type="term" value="F:transferase activity"/>
    <property type="evidence" value="ECO:0007669"/>
    <property type="project" value="UniProtKB-KW"/>
</dbReference>
<protein>
    <submittedName>
        <fullName evidence="1">Pyridoxal phosphate-dependent transferase</fullName>
    </submittedName>
</protein>
<keyword evidence="1" id="KW-0808">Transferase</keyword>
<name>A0A8T2CG90_ARASU</name>
<reference evidence="1 2" key="1">
    <citation type="submission" date="2020-12" db="EMBL/GenBank/DDBJ databases">
        <title>Concerted genomic and epigenomic changes stabilize Arabidopsis allopolyploids.</title>
        <authorList>
            <person name="Chen Z."/>
        </authorList>
    </citation>
    <scope>NUCLEOTIDE SEQUENCE [LARGE SCALE GENOMIC DNA]</scope>
    <source>
        <strain evidence="1">As9502</strain>
        <tissue evidence="1">Leaf</tissue>
    </source>
</reference>
<comment type="caution">
    <text evidence="1">The sequence shown here is derived from an EMBL/GenBank/DDBJ whole genome shotgun (WGS) entry which is preliminary data.</text>
</comment>